<evidence type="ECO:0000256" key="6">
    <source>
        <dbReference type="ARBA" id="ARBA00023136"/>
    </source>
</evidence>
<dbReference type="InterPro" id="IPR000297">
    <property type="entry name" value="PPIase_PpiC"/>
</dbReference>
<evidence type="ECO:0000313" key="15">
    <source>
        <dbReference type="Proteomes" id="UP001168167"/>
    </source>
</evidence>
<keyword evidence="3" id="KW-0997">Cell inner membrane</keyword>
<evidence type="ECO:0000256" key="3">
    <source>
        <dbReference type="ARBA" id="ARBA00022519"/>
    </source>
</evidence>
<evidence type="ECO:0000256" key="1">
    <source>
        <dbReference type="ARBA" id="ARBA00004382"/>
    </source>
</evidence>
<dbReference type="SUPFAM" id="SSF54534">
    <property type="entry name" value="FKBP-like"/>
    <property type="match status" value="1"/>
</dbReference>
<dbReference type="Pfam" id="PF13624">
    <property type="entry name" value="SurA_N_3"/>
    <property type="match status" value="1"/>
</dbReference>
<dbReference type="InterPro" id="IPR023058">
    <property type="entry name" value="PPIase_PpiC_CS"/>
</dbReference>
<keyword evidence="4" id="KW-0812">Transmembrane</keyword>
<dbReference type="PANTHER" id="PTHR47529">
    <property type="entry name" value="PEPTIDYL-PROLYL CIS-TRANS ISOMERASE D"/>
    <property type="match status" value="1"/>
</dbReference>
<feature type="region of interest" description="Disordered" evidence="12">
    <location>
        <begin position="517"/>
        <end position="560"/>
    </location>
</feature>
<evidence type="ECO:0000256" key="10">
    <source>
        <dbReference type="ARBA" id="ARBA00042775"/>
    </source>
</evidence>
<comment type="caution">
    <text evidence="14">The sequence shown here is derived from an EMBL/GenBank/DDBJ whole genome shotgun (WGS) entry which is preliminary data.</text>
</comment>
<dbReference type="PROSITE" id="PS50198">
    <property type="entry name" value="PPIC_PPIASE_2"/>
    <property type="match status" value="1"/>
</dbReference>
<accession>A0ABT7QMC5</accession>
<evidence type="ECO:0000259" key="13">
    <source>
        <dbReference type="PROSITE" id="PS50198"/>
    </source>
</evidence>
<keyword evidence="11" id="KW-0697">Rotamase</keyword>
<dbReference type="SUPFAM" id="SSF109998">
    <property type="entry name" value="Triger factor/SurA peptide-binding domain-like"/>
    <property type="match status" value="1"/>
</dbReference>
<evidence type="ECO:0000256" key="4">
    <source>
        <dbReference type="ARBA" id="ARBA00022692"/>
    </source>
</evidence>
<evidence type="ECO:0000256" key="8">
    <source>
        <dbReference type="ARBA" id="ARBA00038408"/>
    </source>
</evidence>
<dbReference type="Pfam" id="PF00639">
    <property type="entry name" value="Rotamase"/>
    <property type="match status" value="1"/>
</dbReference>
<gene>
    <name evidence="14" type="ORF">NQX30_05730</name>
</gene>
<dbReference type="Proteomes" id="UP001168167">
    <property type="component" value="Unassembled WGS sequence"/>
</dbReference>
<keyword evidence="5" id="KW-1133">Transmembrane helix</keyword>
<reference evidence="14" key="2">
    <citation type="journal article" date="2023" name="Microbiome">
        <title>Synthase-selected sorting approach identifies a beta-lactone synthase in a nudibranch symbiotic bacterium.</title>
        <authorList>
            <person name="Dzunkova M."/>
            <person name="La Clair J.J."/>
            <person name="Tyml T."/>
            <person name="Doud D."/>
            <person name="Schulz F."/>
            <person name="Piquer-Esteban S."/>
            <person name="Porcel Sanchis D."/>
            <person name="Osborn A."/>
            <person name="Robinson D."/>
            <person name="Louie K.B."/>
            <person name="Bowen B.P."/>
            <person name="Bowers R.M."/>
            <person name="Lee J."/>
            <person name="Arnau V."/>
            <person name="Diaz-Villanueva W."/>
            <person name="Stepanauskas R."/>
            <person name="Gosliner T."/>
            <person name="Date S.V."/>
            <person name="Northen T.R."/>
            <person name="Cheng J.F."/>
            <person name="Burkart M.D."/>
            <person name="Woyke T."/>
        </authorList>
    </citation>
    <scope>NUCLEOTIDE SEQUENCE</scope>
    <source>
        <strain evidence="14">Df01</strain>
    </source>
</reference>
<dbReference type="InterPro" id="IPR027304">
    <property type="entry name" value="Trigger_fact/SurA_dom_sf"/>
</dbReference>
<comment type="subcellular location">
    <subcellularLocation>
        <location evidence="1">Cell inner membrane</location>
        <topology evidence="1">Single-pass type II membrane protein</topology>
        <orientation evidence="1">Periplasmic side</orientation>
    </subcellularLocation>
</comment>
<evidence type="ECO:0000256" key="11">
    <source>
        <dbReference type="PROSITE-ProRule" id="PRU00278"/>
    </source>
</evidence>
<comment type="similarity">
    <text evidence="8">Belongs to the PpiD chaperone family.</text>
</comment>
<proteinExistence type="inferred from homology"/>
<keyword evidence="7" id="KW-0143">Chaperone</keyword>
<keyword evidence="15" id="KW-1185">Reference proteome</keyword>
<dbReference type="Gene3D" id="3.10.50.40">
    <property type="match status" value="1"/>
</dbReference>
<dbReference type="InterPro" id="IPR046357">
    <property type="entry name" value="PPIase_dom_sf"/>
</dbReference>
<name>A0ABT7QMC5_9GAMM</name>
<dbReference type="InterPro" id="IPR052029">
    <property type="entry name" value="PpiD_chaperone"/>
</dbReference>
<dbReference type="GO" id="GO:0003755">
    <property type="term" value="F:peptidyl-prolyl cis-trans isomerase activity"/>
    <property type="evidence" value="ECO:0007669"/>
    <property type="project" value="UniProtKB-EC"/>
</dbReference>
<protein>
    <recommendedName>
        <fullName evidence="9">Periplasmic chaperone PpiD</fullName>
    </recommendedName>
    <alternativeName>
        <fullName evidence="10">Periplasmic folding chaperone</fullName>
    </alternativeName>
</protein>
<sequence>MFSFFRRFPSLRRLLIVVSSLPLMFAGGSLIGGLDSVIGGVGSLEISRGEFFNTYQRLEEYYRQNYDLEEIPDDLSQQILSETQNRLLSEYLMRASADDKKLYAPDEAVAEEIRQMEDFQDEDGNFSLALLNDYVSDVRRLQNQVRISLNRRPLLRAMDPFSVIPIEEELAAFRRQNRIVEEATLKLTTAFNIDEQNIARYYNANRDEYQIQEEADFEYVLISLDDFAAEYVPDDEDVELAYEEFVEKQNADEQRTASHIYISGTDEEASQRATEVATEAKQSPDNFAALAAKYSDDTGSAINGGDLGVVVRGDLPEAMETVLFTLSANEVSAPVVLDDGFSILKMGSSSATVPPLEVVREDVEKIARRFAAENDFLNEIDRLQDISYLNVGSLLSVAVAARSSVQTVTTIARGVKSNPSPFTDENLLDQIFVEEVLTSGEASPAVAVNDNLYLIARVLRYQEGRVKSLAEVGDEILGILRARQKITMIQADKESRGEYDLPAELLWRGPYTLSLTDETTDAEKTSKDASDEGTKSATGGGGDSNNDGTGKTEDSTSHEAGEEVLKIAEEIDDDAVNQIFIADLSGGMPSYAFVAAANYVRIFRINNVIENEPQEEDFEVVDQLLNPPQAGVGGAAYLESLSGRYDVFFDVPELQRQ</sequence>
<feature type="domain" description="PpiC" evidence="13">
    <location>
        <begin position="252"/>
        <end position="348"/>
    </location>
</feature>
<dbReference type="PROSITE" id="PS01096">
    <property type="entry name" value="PPIC_PPIASE_1"/>
    <property type="match status" value="1"/>
</dbReference>
<feature type="compositionally biased region" description="Basic and acidic residues" evidence="12">
    <location>
        <begin position="521"/>
        <end position="534"/>
    </location>
</feature>
<organism evidence="14 15">
    <name type="scientific">Candidatus Doriopsillibacter californiensis</name>
    <dbReference type="NCBI Taxonomy" id="2970740"/>
    <lineage>
        <taxon>Bacteria</taxon>
        <taxon>Pseudomonadati</taxon>
        <taxon>Pseudomonadota</taxon>
        <taxon>Gammaproteobacteria</taxon>
        <taxon>Candidatus Tethybacterales</taxon>
        <taxon>Candidatus Persebacteraceae</taxon>
        <taxon>Candidatus Doriopsillibacter</taxon>
    </lineage>
</organism>
<evidence type="ECO:0000256" key="9">
    <source>
        <dbReference type="ARBA" id="ARBA00040743"/>
    </source>
</evidence>
<dbReference type="PANTHER" id="PTHR47529:SF1">
    <property type="entry name" value="PERIPLASMIC CHAPERONE PPID"/>
    <property type="match status" value="1"/>
</dbReference>
<keyword evidence="6" id="KW-0472">Membrane</keyword>
<keyword evidence="11 14" id="KW-0413">Isomerase</keyword>
<evidence type="ECO:0000256" key="5">
    <source>
        <dbReference type="ARBA" id="ARBA00022989"/>
    </source>
</evidence>
<dbReference type="EMBL" id="JANQAO010000003">
    <property type="protein sequence ID" value="MDM5147867.1"/>
    <property type="molecule type" value="Genomic_DNA"/>
</dbReference>
<evidence type="ECO:0000256" key="7">
    <source>
        <dbReference type="ARBA" id="ARBA00023186"/>
    </source>
</evidence>
<keyword evidence="2" id="KW-1003">Cell membrane</keyword>
<reference evidence="14" key="1">
    <citation type="submission" date="2022-08" db="EMBL/GenBank/DDBJ databases">
        <authorList>
            <person name="Dzunkova M."/>
            <person name="La Clair J."/>
            <person name="Tyml T."/>
            <person name="Doud D."/>
            <person name="Schulz F."/>
            <person name="Piquer S."/>
            <person name="Porcel Sanchis D."/>
            <person name="Osborn A."/>
            <person name="Robinson D."/>
            <person name="Louie K.B."/>
            <person name="Bowen B.P."/>
            <person name="Bowers R."/>
            <person name="Lee J."/>
            <person name="Arnau Llombart V."/>
            <person name="Diaz Villanueva W."/>
            <person name="Gosliner T."/>
            <person name="Northen T."/>
            <person name="Cheng J.-F."/>
            <person name="Burkart M.D."/>
            <person name="Woyke T."/>
        </authorList>
    </citation>
    <scope>NUCLEOTIDE SEQUENCE</scope>
    <source>
        <strain evidence="14">Df01</strain>
    </source>
</reference>
<evidence type="ECO:0000256" key="2">
    <source>
        <dbReference type="ARBA" id="ARBA00022475"/>
    </source>
</evidence>
<evidence type="ECO:0000256" key="12">
    <source>
        <dbReference type="SAM" id="MobiDB-lite"/>
    </source>
</evidence>
<evidence type="ECO:0000313" key="14">
    <source>
        <dbReference type="EMBL" id="MDM5147867.1"/>
    </source>
</evidence>
<feature type="compositionally biased region" description="Basic and acidic residues" evidence="12">
    <location>
        <begin position="550"/>
        <end position="560"/>
    </location>
</feature>